<dbReference type="InParanoid" id="A0A5C3NQZ7"/>
<proteinExistence type="predicted"/>
<dbReference type="EMBL" id="ML212208">
    <property type="protein sequence ID" value="TFK79017.1"/>
    <property type="molecule type" value="Genomic_DNA"/>
</dbReference>
<evidence type="ECO:0000313" key="2">
    <source>
        <dbReference type="Proteomes" id="UP000308197"/>
    </source>
</evidence>
<dbReference type="AlphaFoldDB" id="A0A5C3NQZ7"/>
<sequence length="426" mass="48576">MHHLTLNIPDIMVKLFRGSFECKEASDDVEDWPWAVFRIRDHDDTAWDNHGEVTVRMCFYIPRSFGKAPRNIAAKMNSGYKAWEHMYHFYMVLPGQLWGVLDDELFEHYCKLVAGARFALMLETPVALCSLAHMLLTEFVEDFERLYYAIHLLLHLWVLETFIGNLTCEIGSDSCPYTNLAARATRRAQEAALYAMFPQLAKPEGLPKDAVVLGDDYILLAYGRDECARLLPEHGREVDALRSYLDANQVDVPAEWQPGVWKWAHLQLPNGQIARTAFGECKCEARGLPLRRTHMVKLCGDVFTKVLYFFRINNTRADGQKETMVLAMVLDFTPVGRALAKKMHGVLMVCYSQPNQAPRVVDVKDILSVVAIMPLPARPFEADQPDTAQLYANRYYVGEKIGCDMAWIGCSDNPREEEEEEDGEEV</sequence>
<protein>
    <submittedName>
        <fullName evidence="1">Uncharacterized protein</fullName>
    </submittedName>
</protein>
<dbReference type="STRING" id="1314778.A0A5C3NQZ7"/>
<name>A0A5C3NQZ7_9APHY</name>
<organism evidence="1 2">
    <name type="scientific">Polyporus arcularius HHB13444</name>
    <dbReference type="NCBI Taxonomy" id="1314778"/>
    <lineage>
        <taxon>Eukaryota</taxon>
        <taxon>Fungi</taxon>
        <taxon>Dikarya</taxon>
        <taxon>Basidiomycota</taxon>
        <taxon>Agaricomycotina</taxon>
        <taxon>Agaricomycetes</taxon>
        <taxon>Polyporales</taxon>
        <taxon>Polyporaceae</taxon>
        <taxon>Polyporus</taxon>
    </lineage>
</organism>
<accession>A0A5C3NQZ7</accession>
<gene>
    <name evidence="1" type="ORF">K466DRAFT_611422</name>
</gene>
<reference evidence="1 2" key="1">
    <citation type="journal article" date="2019" name="Nat. Ecol. Evol.">
        <title>Megaphylogeny resolves global patterns of mushroom evolution.</title>
        <authorList>
            <person name="Varga T."/>
            <person name="Krizsan K."/>
            <person name="Foldi C."/>
            <person name="Dima B."/>
            <person name="Sanchez-Garcia M."/>
            <person name="Sanchez-Ramirez S."/>
            <person name="Szollosi G.J."/>
            <person name="Szarkandi J.G."/>
            <person name="Papp V."/>
            <person name="Albert L."/>
            <person name="Andreopoulos W."/>
            <person name="Angelini C."/>
            <person name="Antonin V."/>
            <person name="Barry K.W."/>
            <person name="Bougher N.L."/>
            <person name="Buchanan P."/>
            <person name="Buyck B."/>
            <person name="Bense V."/>
            <person name="Catcheside P."/>
            <person name="Chovatia M."/>
            <person name="Cooper J."/>
            <person name="Damon W."/>
            <person name="Desjardin D."/>
            <person name="Finy P."/>
            <person name="Geml J."/>
            <person name="Haridas S."/>
            <person name="Hughes K."/>
            <person name="Justo A."/>
            <person name="Karasinski D."/>
            <person name="Kautmanova I."/>
            <person name="Kiss B."/>
            <person name="Kocsube S."/>
            <person name="Kotiranta H."/>
            <person name="LaButti K.M."/>
            <person name="Lechner B.E."/>
            <person name="Liimatainen K."/>
            <person name="Lipzen A."/>
            <person name="Lukacs Z."/>
            <person name="Mihaltcheva S."/>
            <person name="Morgado L.N."/>
            <person name="Niskanen T."/>
            <person name="Noordeloos M.E."/>
            <person name="Ohm R.A."/>
            <person name="Ortiz-Santana B."/>
            <person name="Ovrebo C."/>
            <person name="Racz N."/>
            <person name="Riley R."/>
            <person name="Savchenko A."/>
            <person name="Shiryaev A."/>
            <person name="Soop K."/>
            <person name="Spirin V."/>
            <person name="Szebenyi C."/>
            <person name="Tomsovsky M."/>
            <person name="Tulloss R.E."/>
            <person name="Uehling J."/>
            <person name="Grigoriev I.V."/>
            <person name="Vagvolgyi C."/>
            <person name="Papp T."/>
            <person name="Martin F.M."/>
            <person name="Miettinen O."/>
            <person name="Hibbett D.S."/>
            <person name="Nagy L.G."/>
        </authorList>
    </citation>
    <scope>NUCLEOTIDE SEQUENCE [LARGE SCALE GENOMIC DNA]</scope>
    <source>
        <strain evidence="1 2">HHB13444</strain>
    </source>
</reference>
<evidence type="ECO:0000313" key="1">
    <source>
        <dbReference type="EMBL" id="TFK79017.1"/>
    </source>
</evidence>
<dbReference type="Proteomes" id="UP000308197">
    <property type="component" value="Unassembled WGS sequence"/>
</dbReference>
<keyword evidence="2" id="KW-1185">Reference proteome</keyword>